<keyword evidence="3" id="KW-1185">Reference proteome</keyword>
<sequence>MAFQTPLTINEVIGNIHSKKYLLPSIQREFVWSTNQITKLFDSLMRDYPINAFLFWKVSKENVSEFRFYEFLRDYHQRKKRHNEKANLNGSEDIIAVLDGQQRLTSLYIGLKGSYAYKLSYKRWDNEQAYPVRKLYLNLLGSSDDPEYEYEFEFLTDAESKNNDENHHWFPVGKILDLKEQGDVNEYLIENDLSSNSDKTKAKFANRTLFKLHTVIHTTPIISYYLEQSKELDKVLNIFIRVNSGGTTLSYSDLLLSFATAQWEEKDAREEINSFVDEINEIGRGFNVNKDFVLKACLVLSDFNDISFKVDNFNKSNMLKIQDNWDDITKAIRDAMKLISSFGFSRENITSNNLIIPIAYYLKHIGLPDNFEISNATISDRVKIKKWFTRALLKRVFSFMPDGVLKPIRDIINKNNGKEFPLDEIINHFKGTNRTLVFTDEDIKNLMYSKYGHGDTLVIMSILYPWADLRNNFHVDHMHPKSGFTKKKLQKRGISEESIEFYLENYNYIGNLQLLESIPNIEKSNMDFDKWITDTISKETMDDYKSKHYIPKNIDLSITNFEQFLDEREKMIIQKLKSELL</sequence>
<dbReference type="EMBL" id="LHUR01000027">
    <property type="protein sequence ID" value="KOA19351.1"/>
    <property type="molecule type" value="Genomic_DNA"/>
</dbReference>
<organism evidence="2 3">
    <name type="scientific">Clostridium homopropionicum DSM 5847</name>
    <dbReference type="NCBI Taxonomy" id="1121318"/>
    <lineage>
        <taxon>Bacteria</taxon>
        <taxon>Bacillati</taxon>
        <taxon>Bacillota</taxon>
        <taxon>Clostridia</taxon>
        <taxon>Eubacteriales</taxon>
        <taxon>Clostridiaceae</taxon>
        <taxon>Clostridium</taxon>
    </lineage>
</organism>
<dbReference type="PATRIC" id="fig|1121318.3.peg.2474"/>
<evidence type="ECO:0000313" key="2">
    <source>
        <dbReference type="EMBL" id="KOA19351.1"/>
    </source>
</evidence>
<evidence type="ECO:0000313" key="3">
    <source>
        <dbReference type="Proteomes" id="UP000037043"/>
    </source>
</evidence>
<evidence type="ECO:0000259" key="1">
    <source>
        <dbReference type="Pfam" id="PF03235"/>
    </source>
</evidence>
<dbReference type="PANTHER" id="PTHR37292:SF2">
    <property type="entry name" value="DUF262 DOMAIN-CONTAINING PROTEIN"/>
    <property type="match status" value="1"/>
</dbReference>
<comment type="caution">
    <text evidence="2">The sequence shown here is derived from an EMBL/GenBank/DDBJ whole genome shotgun (WGS) entry which is preliminary data.</text>
</comment>
<name>A0A0L6Z8P9_9CLOT</name>
<reference evidence="3" key="1">
    <citation type="submission" date="2015-08" db="EMBL/GenBank/DDBJ databases">
        <title>Genome sequence of the strict anaerobe Clostridium homopropionicum LuHBu1 (DSM 5847T).</title>
        <authorList>
            <person name="Poehlein A."/>
            <person name="Beck M."/>
            <person name="Schiel-Bengelsdorf B."/>
            <person name="Bengelsdorf F.R."/>
            <person name="Daniel R."/>
            <person name="Duerre P."/>
        </authorList>
    </citation>
    <scope>NUCLEOTIDE SEQUENCE [LARGE SCALE GENOMIC DNA]</scope>
    <source>
        <strain evidence="3">DSM 5847</strain>
    </source>
</reference>
<gene>
    <name evidence="2" type="ORF">CLHOM_24570</name>
</gene>
<proteinExistence type="predicted"/>
<dbReference type="InterPro" id="IPR004919">
    <property type="entry name" value="GmrSD_N"/>
</dbReference>
<feature type="domain" description="GmrSD restriction endonucleases N-terminal" evidence="1">
    <location>
        <begin position="10"/>
        <end position="258"/>
    </location>
</feature>
<dbReference type="Proteomes" id="UP000037043">
    <property type="component" value="Unassembled WGS sequence"/>
</dbReference>
<dbReference type="PANTHER" id="PTHR37292">
    <property type="entry name" value="VNG6097C"/>
    <property type="match status" value="1"/>
</dbReference>
<accession>A0A0L6Z8P9</accession>
<protein>
    <recommendedName>
        <fullName evidence="1">GmrSD restriction endonucleases N-terminal domain-containing protein</fullName>
    </recommendedName>
</protein>
<dbReference type="Pfam" id="PF03235">
    <property type="entry name" value="GmrSD_N"/>
    <property type="match status" value="1"/>
</dbReference>
<dbReference type="AlphaFoldDB" id="A0A0L6Z8P9"/>
<dbReference type="RefSeq" id="WP_052221954.1">
    <property type="nucleotide sequence ID" value="NZ_LHUR01000027.1"/>
</dbReference>
<dbReference type="STRING" id="36844.SAMN04488501_106217"/>